<organism evidence="2 3">
    <name type="scientific">Mycena metata</name>
    <dbReference type="NCBI Taxonomy" id="1033252"/>
    <lineage>
        <taxon>Eukaryota</taxon>
        <taxon>Fungi</taxon>
        <taxon>Dikarya</taxon>
        <taxon>Basidiomycota</taxon>
        <taxon>Agaricomycotina</taxon>
        <taxon>Agaricomycetes</taxon>
        <taxon>Agaricomycetidae</taxon>
        <taxon>Agaricales</taxon>
        <taxon>Marasmiineae</taxon>
        <taxon>Mycenaceae</taxon>
        <taxon>Mycena</taxon>
    </lineage>
</organism>
<gene>
    <name evidence="2" type="ORF">B0H16DRAFT_1308731</name>
    <name evidence="1" type="ORF">B0H16DRAFT_1328692</name>
</gene>
<evidence type="ECO:0000313" key="1">
    <source>
        <dbReference type="EMBL" id="KAJ7732506.1"/>
    </source>
</evidence>
<proteinExistence type="predicted"/>
<sequence>MPLPQNHAAVCSPGSSFADAYQHGLEGTQAAWAAREYKRHRVLPPKFLKAMEDTGIGRGGNVNVGL</sequence>
<keyword evidence="3" id="KW-1185">Reference proteome</keyword>
<dbReference type="EMBL" id="JARKIB010000144">
    <property type="protein sequence ID" value="KAJ7732506.1"/>
    <property type="molecule type" value="Genomic_DNA"/>
</dbReference>
<dbReference type="EMBL" id="JARKIB010000022">
    <property type="protein sequence ID" value="KAJ7767314.1"/>
    <property type="molecule type" value="Genomic_DNA"/>
</dbReference>
<dbReference type="Proteomes" id="UP001215598">
    <property type="component" value="Unassembled WGS sequence"/>
</dbReference>
<protein>
    <submittedName>
        <fullName evidence="2">Uncharacterized protein</fullName>
    </submittedName>
</protein>
<reference evidence="2" key="1">
    <citation type="submission" date="2023-03" db="EMBL/GenBank/DDBJ databases">
        <title>Massive genome expansion in bonnet fungi (Mycena s.s.) driven by repeated elements and novel gene families across ecological guilds.</title>
        <authorList>
            <consortium name="Lawrence Berkeley National Laboratory"/>
            <person name="Harder C.B."/>
            <person name="Miyauchi S."/>
            <person name="Viragh M."/>
            <person name="Kuo A."/>
            <person name="Thoen E."/>
            <person name="Andreopoulos B."/>
            <person name="Lu D."/>
            <person name="Skrede I."/>
            <person name="Drula E."/>
            <person name="Henrissat B."/>
            <person name="Morin E."/>
            <person name="Kohler A."/>
            <person name="Barry K."/>
            <person name="LaButti K."/>
            <person name="Morin E."/>
            <person name="Salamov A."/>
            <person name="Lipzen A."/>
            <person name="Mereny Z."/>
            <person name="Hegedus B."/>
            <person name="Baldrian P."/>
            <person name="Stursova M."/>
            <person name="Weitz H."/>
            <person name="Taylor A."/>
            <person name="Grigoriev I.V."/>
            <person name="Nagy L.G."/>
            <person name="Martin F."/>
            <person name="Kauserud H."/>
        </authorList>
    </citation>
    <scope>NUCLEOTIDE SEQUENCE</scope>
    <source>
        <strain evidence="2">CBHHK182m</strain>
    </source>
</reference>
<dbReference type="AlphaFoldDB" id="A0AAD7JNT3"/>
<evidence type="ECO:0000313" key="2">
    <source>
        <dbReference type="EMBL" id="KAJ7767314.1"/>
    </source>
</evidence>
<comment type="caution">
    <text evidence="2">The sequence shown here is derived from an EMBL/GenBank/DDBJ whole genome shotgun (WGS) entry which is preliminary data.</text>
</comment>
<evidence type="ECO:0000313" key="3">
    <source>
        <dbReference type="Proteomes" id="UP001215598"/>
    </source>
</evidence>
<accession>A0AAD7JNT3</accession>
<name>A0AAD7JNT3_9AGAR</name>